<proteinExistence type="inferred from homology"/>
<reference evidence="10" key="1">
    <citation type="submission" date="2016-06" db="UniProtKB">
        <authorList>
            <consortium name="WormBaseParasite"/>
        </authorList>
    </citation>
    <scope>IDENTIFICATION</scope>
</reference>
<evidence type="ECO:0000256" key="1">
    <source>
        <dbReference type="ARBA" id="ARBA00004123"/>
    </source>
</evidence>
<comment type="subcellular location">
    <subcellularLocation>
        <location evidence="1">Nucleus</location>
    </subcellularLocation>
</comment>
<gene>
    <name evidence="8" type="ORF">ECPE_LOCUS12477</name>
</gene>
<dbReference type="PRINTS" id="PR00153">
    <property type="entry name" value="CSAPPISMRASE"/>
</dbReference>
<dbReference type="Gene3D" id="2.40.100.10">
    <property type="entry name" value="Cyclophilin-like"/>
    <property type="match status" value="1"/>
</dbReference>
<protein>
    <recommendedName>
        <fullName evidence="5">Peptidyl-prolyl cis-trans isomerase</fullName>
        <shortName evidence="5">PPIase</shortName>
        <ecNumber evidence="5">5.2.1.8</ecNumber>
    </recommendedName>
</protein>
<dbReference type="InterPro" id="IPR002130">
    <property type="entry name" value="Cyclophilin-type_PPIase_dom"/>
</dbReference>
<accession>A0A183AZU3</accession>
<dbReference type="PANTHER" id="PTHR45625">
    <property type="entry name" value="PEPTIDYL-PROLYL CIS-TRANS ISOMERASE-RELATED"/>
    <property type="match status" value="1"/>
</dbReference>
<reference evidence="8 9" key="2">
    <citation type="submission" date="2018-11" db="EMBL/GenBank/DDBJ databases">
        <authorList>
            <consortium name="Pathogen Informatics"/>
        </authorList>
    </citation>
    <scope>NUCLEOTIDE SEQUENCE [LARGE SCALE GENOMIC DNA]</scope>
    <source>
        <strain evidence="8 9">Egypt</strain>
    </source>
</reference>
<feature type="compositionally biased region" description="Basic and acidic residues" evidence="6">
    <location>
        <begin position="171"/>
        <end position="185"/>
    </location>
</feature>
<comment type="function">
    <text evidence="5">PPIases accelerate the folding of proteins. It catalyzes the cis-trans isomerization of proline imidic peptide bonds in oligopeptides.</text>
</comment>
<comment type="subunit">
    <text evidence="4">Part of the activated spliceosome B/catalytic step 1 spliceosome, one of the forms of the spliceosome which has a well-formed active site but still cannot catalyze the branching reaction and is composed at least of 52 proteins, the U2, U5 and U6 snRNAs and the pre-mRNA. Recruited during early steps of activated spliceosome B maturation, it is probably one of the first proteins released from this complex as he matures to the spliceosome C complex. Component of the minor spliceosome, which splices U12-type introns.</text>
</comment>
<dbReference type="OrthoDB" id="442970at2759"/>
<keyword evidence="5" id="KW-0413">Isomerase</keyword>
<name>A0A183AZU3_9TREM</name>
<evidence type="ECO:0000256" key="3">
    <source>
        <dbReference type="ARBA" id="ARBA00023242"/>
    </source>
</evidence>
<dbReference type="Proteomes" id="UP000272942">
    <property type="component" value="Unassembled WGS sequence"/>
</dbReference>
<evidence type="ECO:0000256" key="4">
    <source>
        <dbReference type="ARBA" id="ARBA00046368"/>
    </source>
</evidence>
<dbReference type="GO" id="GO:0006457">
    <property type="term" value="P:protein folding"/>
    <property type="evidence" value="ECO:0007669"/>
    <property type="project" value="InterPro"/>
</dbReference>
<dbReference type="PANTHER" id="PTHR45625:SF6">
    <property type="entry name" value="SPLICEOSOME-ASSOCIATED PROTEIN CWC27 HOMOLOG"/>
    <property type="match status" value="1"/>
</dbReference>
<keyword evidence="9" id="KW-1185">Reference proteome</keyword>
<evidence type="ECO:0000313" key="10">
    <source>
        <dbReference type="WBParaSite" id="ECPE_0001251401-mRNA-1"/>
    </source>
</evidence>
<feature type="region of interest" description="Disordered" evidence="6">
    <location>
        <begin position="171"/>
        <end position="216"/>
    </location>
</feature>
<feature type="domain" description="PPIase cyclophilin-type" evidence="7">
    <location>
        <begin position="19"/>
        <end position="157"/>
    </location>
</feature>
<dbReference type="EC" id="5.2.1.8" evidence="5"/>
<evidence type="ECO:0000313" key="8">
    <source>
        <dbReference type="EMBL" id="VDP89749.1"/>
    </source>
</evidence>
<evidence type="ECO:0000313" key="9">
    <source>
        <dbReference type="Proteomes" id="UP000272942"/>
    </source>
</evidence>
<dbReference type="InterPro" id="IPR044666">
    <property type="entry name" value="Cyclophilin_A-like"/>
</dbReference>
<comment type="similarity">
    <text evidence="2 5">Belongs to the cyclophilin-type PPIase family.</text>
</comment>
<dbReference type="InterPro" id="IPR029000">
    <property type="entry name" value="Cyclophilin-like_dom_sf"/>
</dbReference>
<evidence type="ECO:0000256" key="2">
    <source>
        <dbReference type="ARBA" id="ARBA00007365"/>
    </source>
</evidence>
<dbReference type="EMBL" id="UZAN01052938">
    <property type="protein sequence ID" value="VDP89749.1"/>
    <property type="molecule type" value="Genomic_DNA"/>
</dbReference>
<dbReference type="InterPro" id="IPR020892">
    <property type="entry name" value="Cyclophilin-type_PPIase_CS"/>
</dbReference>
<keyword evidence="5" id="KW-0697">Rotamase</keyword>
<dbReference type="GO" id="GO:0071013">
    <property type="term" value="C:catalytic step 2 spliceosome"/>
    <property type="evidence" value="ECO:0007669"/>
    <property type="project" value="TreeGrafter"/>
</dbReference>
<keyword evidence="3" id="KW-0539">Nucleus</keyword>
<dbReference type="WBParaSite" id="ECPE_0001251401-mRNA-1">
    <property type="protein sequence ID" value="ECPE_0001251401-mRNA-1"/>
    <property type="gene ID" value="ECPE_0001251401"/>
</dbReference>
<dbReference type="PROSITE" id="PS50072">
    <property type="entry name" value="CSA_PPIASE_2"/>
    <property type="match status" value="1"/>
</dbReference>
<dbReference type="SUPFAM" id="SSF50891">
    <property type="entry name" value="Cyclophilin-like"/>
    <property type="match status" value="1"/>
</dbReference>
<dbReference type="GO" id="GO:0003755">
    <property type="term" value="F:peptidyl-prolyl cis-trans isomerase activity"/>
    <property type="evidence" value="ECO:0007669"/>
    <property type="project" value="UniProtKB-UniRule"/>
</dbReference>
<dbReference type="PROSITE" id="PS00170">
    <property type="entry name" value="CSA_PPIASE_1"/>
    <property type="match status" value="1"/>
</dbReference>
<sequence length="234" mass="26012">MSNIYVSEPATNGKVILKTTVGEIEIELWSKETPKACRNFVQLCMEGYYDDTAFHRLVRGFIVQGGDPTGTGEGGESIYGEPFKLHGRPSSVPGARDNPNGQSKYSPYKLIEPFGEGLNDHFHVYHAISPIIPAWTTGFSAALRQEAEQLRREIIKSKRLEAHRLEQKKAEADRLAREAQEKQDAEDAALARLESLESNDGTTDKGSNKPLVSDPDTFSADLAMYRAKTKKVKK</sequence>
<dbReference type="AlphaFoldDB" id="A0A183AZU3"/>
<evidence type="ECO:0000259" key="7">
    <source>
        <dbReference type="PROSITE" id="PS50072"/>
    </source>
</evidence>
<dbReference type="Pfam" id="PF00160">
    <property type="entry name" value="Pro_isomerase"/>
    <property type="match status" value="1"/>
</dbReference>
<evidence type="ECO:0000256" key="5">
    <source>
        <dbReference type="RuleBase" id="RU363019"/>
    </source>
</evidence>
<organism evidence="10">
    <name type="scientific">Echinostoma caproni</name>
    <dbReference type="NCBI Taxonomy" id="27848"/>
    <lineage>
        <taxon>Eukaryota</taxon>
        <taxon>Metazoa</taxon>
        <taxon>Spiralia</taxon>
        <taxon>Lophotrochozoa</taxon>
        <taxon>Platyhelminthes</taxon>
        <taxon>Trematoda</taxon>
        <taxon>Digenea</taxon>
        <taxon>Plagiorchiida</taxon>
        <taxon>Echinostomata</taxon>
        <taxon>Echinostomatoidea</taxon>
        <taxon>Echinostomatidae</taxon>
        <taxon>Echinostoma</taxon>
    </lineage>
</organism>
<comment type="catalytic activity">
    <reaction evidence="5">
        <text>[protein]-peptidylproline (omega=180) = [protein]-peptidylproline (omega=0)</text>
        <dbReference type="Rhea" id="RHEA:16237"/>
        <dbReference type="Rhea" id="RHEA-COMP:10747"/>
        <dbReference type="Rhea" id="RHEA-COMP:10748"/>
        <dbReference type="ChEBI" id="CHEBI:83833"/>
        <dbReference type="ChEBI" id="CHEBI:83834"/>
        <dbReference type="EC" id="5.2.1.8"/>
    </reaction>
</comment>
<evidence type="ECO:0000256" key="6">
    <source>
        <dbReference type="SAM" id="MobiDB-lite"/>
    </source>
</evidence>